<dbReference type="RefSeq" id="WP_242775390.1">
    <property type="nucleotide sequence ID" value="NZ_JALDAY010000015.1"/>
</dbReference>
<evidence type="ECO:0000313" key="2">
    <source>
        <dbReference type="Proteomes" id="UP001165269"/>
    </source>
</evidence>
<comment type="caution">
    <text evidence="1">The sequence shown here is derived from an EMBL/GenBank/DDBJ whole genome shotgun (WGS) entry which is preliminary data.</text>
</comment>
<name>A0ABS9YK14_9ACTN</name>
<proteinExistence type="predicted"/>
<dbReference type="EMBL" id="JALDAY010000015">
    <property type="protein sequence ID" value="MCI3277563.1"/>
    <property type="molecule type" value="Genomic_DNA"/>
</dbReference>
<evidence type="ECO:0000313" key="1">
    <source>
        <dbReference type="EMBL" id="MCI3277563.1"/>
    </source>
</evidence>
<sequence>MTLIELAVAAHAEYEAEAPRQLAEIAEETRAEFLCFARGSAKAVLGEEFEELKWQYSTGPDLPDETEEATAHLEPGRPEYLRYRIDHSKEKTEVRLELVQPCSSCRRDRITRIDSLITLGQLLAEGGEER</sequence>
<dbReference type="Proteomes" id="UP001165269">
    <property type="component" value="Unassembled WGS sequence"/>
</dbReference>
<gene>
    <name evidence="1" type="ORF">MQP27_41495</name>
</gene>
<reference evidence="1" key="1">
    <citation type="submission" date="2022-03" db="EMBL/GenBank/DDBJ databases">
        <title>Streptomyces 7R015 and 7R016 isolated from Barleria lupulina in Thailand.</title>
        <authorList>
            <person name="Kanchanasin P."/>
            <person name="Phongsopitanun W."/>
            <person name="Tanasupawat S."/>
        </authorList>
    </citation>
    <scope>NUCLEOTIDE SEQUENCE</scope>
    <source>
        <strain evidence="1">7R015</strain>
    </source>
</reference>
<organism evidence="1 2">
    <name type="scientific">Streptomyces cylindrosporus</name>
    <dbReference type="NCBI Taxonomy" id="2927583"/>
    <lineage>
        <taxon>Bacteria</taxon>
        <taxon>Bacillati</taxon>
        <taxon>Actinomycetota</taxon>
        <taxon>Actinomycetes</taxon>
        <taxon>Kitasatosporales</taxon>
        <taxon>Streptomycetaceae</taxon>
        <taxon>Streptomyces</taxon>
    </lineage>
</organism>
<keyword evidence="2" id="KW-1185">Reference proteome</keyword>
<protein>
    <submittedName>
        <fullName evidence="1">Uncharacterized protein</fullName>
    </submittedName>
</protein>
<accession>A0ABS9YK14</accession>